<proteinExistence type="predicted"/>
<dbReference type="Proteomes" id="UP000695562">
    <property type="component" value="Unassembled WGS sequence"/>
</dbReference>
<keyword evidence="2" id="KW-1133">Transmembrane helix</keyword>
<keyword evidence="2" id="KW-0472">Membrane</keyword>
<keyword evidence="2" id="KW-0812">Transmembrane</keyword>
<dbReference type="Gene3D" id="2.160.20.10">
    <property type="entry name" value="Single-stranded right-handed beta-helix, Pectin lyase-like"/>
    <property type="match status" value="1"/>
</dbReference>
<reference evidence="4" key="1">
    <citation type="submission" date="2020-01" db="EMBL/GenBank/DDBJ databases">
        <title>Development of genomics and gene disruption for Polysphondylium violaceum indicates a role for the polyketide synthase stlB in stalk morphogenesis.</title>
        <authorList>
            <person name="Narita B."/>
            <person name="Kawabe Y."/>
            <person name="Kin K."/>
            <person name="Saito T."/>
            <person name="Gibbs R."/>
            <person name="Kuspa A."/>
            <person name="Muzny D."/>
            <person name="Queller D."/>
            <person name="Richards S."/>
            <person name="Strassman J."/>
            <person name="Sucgang R."/>
            <person name="Worley K."/>
            <person name="Schaap P."/>
        </authorList>
    </citation>
    <scope>NUCLEOTIDE SEQUENCE</scope>
    <source>
        <strain evidence="4">QSvi11</strain>
    </source>
</reference>
<dbReference type="AlphaFoldDB" id="A0A8J4PZ63"/>
<name>A0A8J4PZ63_9MYCE</name>
<feature type="region of interest" description="Disordered" evidence="1">
    <location>
        <begin position="460"/>
        <end position="487"/>
    </location>
</feature>
<evidence type="ECO:0000256" key="3">
    <source>
        <dbReference type="SAM" id="SignalP"/>
    </source>
</evidence>
<protein>
    <recommendedName>
        <fullName evidence="6">Right handed beta helix domain-containing protein</fullName>
    </recommendedName>
</protein>
<dbReference type="InterPro" id="IPR011050">
    <property type="entry name" value="Pectin_lyase_fold/virulence"/>
</dbReference>
<dbReference type="PANTHER" id="PTHR31318">
    <property type="entry name" value="EXPRESSED PROTEIN-RELATED"/>
    <property type="match status" value="1"/>
</dbReference>
<keyword evidence="5" id="KW-1185">Reference proteome</keyword>
<keyword evidence="3" id="KW-0732">Signal</keyword>
<evidence type="ECO:0000313" key="5">
    <source>
        <dbReference type="Proteomes" id="UP000695562"/>
    </source>
</evidence>
<sequence length="538" mass="59198">MNKFFIFILFFLCITKIIDAQSYTYFVTPNPIENYNPQGCGLSPDAACITINDAIYSFLNQTSPDSTKNNLVINLISGTYFGNINAPGVNDTIDVSELNVVIQGYDLTTKSNTGQSAIIHGTYLSKYSLFTIAPKANITTLNFNNIQFEYFVNRILYTTIDGMLIMSINNCTITNSTTSATCLINTTSRQQLSSISLINSTVTHNNNTYIISLYRSNINITNCVFDSNNGVYVINFFASGAYIVNSVLSNNIVGSKEPLFNGGNSIVYIDNSIVKGNRGAQYVFNFIGTSVNIKNCTFYKNNDPINSHYGALYLSGCTTIIANSTFTLNNAQIGGAIYDIYGSLEIRNSTFDNNQAKYASQIYKNRNSLYVYDSKITQSMSLNVLPQSLVGVTSTNAFFNNTQIQVTSTIATTFAVIDCDQAFISFTDASTIQTINQYNNLTCTQCTTFNQRSSLNPPLICPPSSSSSESPSSEKHSSSSSSDNGKDYHAPSGLRLRYIVLITLFSFLLFFGLVTILACVLKQRKAAKLHTGYKEIAH</sequence>
<evidence type="ECO:0000313" key="4">
    <source>
        <dbReference type="EMBL" id="KAF2076145.1"/>
    </source>
</evidence>
<feature type="chain" id="PRO_5035237942" description="Right handed beta helix domain-containing protein" evidence="3">
    <location>
        <begin position="21"/>
        <end position="538"/>
    </location>
</feature>
<gene>
    <name evidence="4" type="ORF">CYY_002552</name>
</gene>
<dbReference type="PANTHER" id="PTHR31318:SF2">
    <property type="entry name" value="PECTIN LYASE-LIKE FAMILY PROTEIN-RELATED"/>
    <property type="match status" value="1"/>
</dbReference>
<evidence type="ECO:0008006" key="6">
    <source>
        <dbReference type="Google" id="ProtNLM"/>
    </source>
</evidence>
<dbReference type="SUPFAM" id="SSF51126">
    <property type="entry name" value="Pectin lyase-like"/>
    <property type="match status" value="1"/>
</dbReference>
<accession>A0A8J4PZ63</accession>
<feature type="signal peptide" evidence="3">
    <location>
        <begin position="1"/>
        <end position="20"/>
    </location>
</feature>
<feature type="compositionally biased region" description="Low complexity" evidence="1">
    <location>
        <begin position="460"/>
        <end position="471"/>
    </location>
</feature>
<feature type="transmembrane region" description="Helical" evidence="2">
    <location>
        <begin position="498"/>
        <end position="521"/>
    </location>
</feature>
<organism evidence="4 5">
    <name type="scientific">Polysphondylium violaceum</name>
    <dbReference type="NCBI Taxonomy" id="133409"/>
    <lineage>
        <taxon>Eukaryota</taxon>
        <taxon>Amoebozoa</taxon>
        <taxon>Evosea</taxon>
        <taxon>Eumycetozoa</taxon>
        <taxon>Dictyostelia</taxon>
        <taxon>Dictyosteliales</taxon>
        <taxon>Dictyosteliaceae</taxon>
        <taxon>Polysphondylium</taxon>
    </lineage>
</organism>
<dbReference type="EMBL" id="AJWJ01000071">
    <property type="protein sequence ID" value="KAF2076145.1"/>
    <property type="molecule type" value="Genomic_DNA"/>
</dbReference>
<comment type="caution">
    <text evidence="4">The sequence shown here is derived from an EMBL/GenBank/DDBJ whole genome shotgun (WGS) entry which is preliminary data.</text>
</comment>
<evidence type="ECO:0000256" key="2">
    <source>
        <dbReference type="SAM" id="Phobius"/>
    </source>
</evidence>
<evidence type="ECO:0000256" key="1">
    <source>
        <dbReference type="SAM" id="MobiDB-lite"/>
    </source>
</evidence>
<dbReference type="InterPro" id="IPR012334">
    <property type="entry name" value="Pectin_lyas_fold"/>
</dbReference>